<dbReference type="PANTHER" id="PTHR43884:SF12">
    <property type="entry name" value="ISOVALERYL-COA DEHYDROGENASE, MITOCHONDRIAL-RELATED"/>
    <property type="match status" value="1"/>
</dbReference>
<sequence length="378" mass="40771">MADRLGLLRDQVRDWAQDLRPYGDALDRDPGVVERLLHLPIMAWSARLQIPAAYNPDPLVLGGETFYLTGSAERTVFCAEVARADLGMMLALPGASMAGTLVSVIGDEAQRAWFYGRLRERPTWTFFGLTEPGGGSDAAALRTRGVTRGDEVVLTGAKRYVSNAVRAALGVVFFRSGDSPLSVGAALVEAGTPGLRVAPIETIGVRGAQLGAITLDAARIPADRVLGRHRSPVRRGMWGWLRTFNLLRPTVAGMAVGVAWAAYDYAREHRDALSHAGRESLEPTRRRIEAVHRMTVRAAESVDRDPGNGAQASAAKLTAADLAAEVTRDVLGRLGPGARVEHPRLERLARDARALDLMEGTGNVQRLSLATAYLRSLV</sequence>
<evidence type="ECO:0000256" key="4">
    <source>
        <dbReference type="ARBA" id="ARBA00022827"/>
    </source>
</evidence>
<protein>
    <submittedName>
        <fullName evidence="8">Acyl-CoA dehydrogenase</fullName>
    </submittedName>
</protein>
<evidence type="ECO:0000256" key="5">
    <source>
        <dbReference type="RuleBase" id="RU362125"/>
    </source>
</evidence>
<dbReference type="SUPFAM" id="SSF56645">
    <property type="entry name" value="Acyl-CoA dehydrogenase NM domain-like"/>
    <property type="match status" value="1"/>
</dbReference>
<comment type="similarity">
    <text evidence="2 5">Belongs to the acyl-CoA dehydrogenase family.</text>
</comment>
<dbReference type="RefSeq" id="WP_203742719.1">
    <property type="nucleotide sequence ID" value="NZ_BAAAUC010000014.1"/>
</dbReference>
<evidence type="ECO:0000256" key="2">
    <source>
        <dbReference type="ARBA" id="ARBA00009347"/>
    </source>
</evidence>
<evidence type="ECO:0000259" key="7">
    <source>
        <dbReference type="Pfam" id="PF02770"/>
    </source>
</evidence>
<dbReference type="Gene3D" id="1.10.540.10">
    <property type="entry name" value="Acyl-CoA dehydrogenase/oxidase, N-terminal domain"/>
    <property type="match status" value="1"/>
</dbReference>
<dbReference type="EMBL" id="BOMH01000031">
    <property type="protein sequence ID" value="GID66193.1"/>
    <property type="molecule type" value="Genomic_DNA"/>
</dbReference>
<accession>A0A919IML6</accession>
<dbReference type="GO" id="GO:0050660">
    <property type="term" value="F:flavin adenine dinucleotide binding"/>
    <property type="evidence" value="ECO:0007669"/>
    <property type="project" value="InterPro"/>
</dbReference>
<dbReference type="PROSITE" id="PS00072">
    <property type="entry name" value="ACYL_COA_DH_1"/>
    <property type="match status" value="1"/>
</dbReference>
<comment type="cofactor">
    <cofactor evidence="1 5">
        <name>FAD</name>
        <dbReference type="ChEBI" id="CHEBI:57692"/>
    </cofactor>
</comment>
<dbReference type="Proteomes" id="UP000619479">
    <property type="component" value="Unassembled WGS sequence"/>
</dbReference>
<evidence type="ECO:0000313" key="8">
    <source>
        <dbReference type="EMBL" id="GID66193.1"/>
    </source>
</evidence>
<dbReference type="SUPFAM" id="SSF47203">
    <property type="entry name" value="Acyl-CoA dehydrogenase C-terminal domain-like"/>
    <property type="match status" value="1"/>
</dbReference>
<feature type="domain" description="Acyl-CoA oxidase/dehydrogenase middle" evidence="7">
    <location>
        <begin position="127"/>
        <end position="216"/>
    </location>
</feature>
<dbReference type="PANTHER" id="PTHR43884">
    <property type="entry name" value="ACYL-COA DEHYDROGENASE"/>
    <property type="match status" value="1"/>
</dbReference>
<dbReference type="Gene3D" id="1.20.140.10">
    <property type="entry name" value="Butyryl-CoA Dehydrogenase, subunit A, domain 3"/>
    <property type="match status" value="1"/>
</dbReference>
<evidence type="ECO:0000256" key="3">
    <source>
        <dbReference type="ARBA" id="ARBA00022630"/>
    </source>
</evidence>
<dbReference type="InterPro" id="IPR037069">
    <property type="entry name" value="AcylCoA_DH/ox_N_sf"/>
</dbReference>
<dbReference type="Pfam" id="PF02770">
    <property type="entry name" value="Acyl-CoA_dh_M"/>
    <property type="match status" value="1"/>
</dbReference>
<dbReference type="InterPro" id="IPR046373">
    <property type="entry name" value="Acyl-CoA_Oxase/DH_mid-dom_sf"/>
</dbReference>
<name>A0A919IML6_9ACTN</name>
<reference evidence="8" key="1">
    <citation type="submission" date="2021-01" db="EMBL/GenBank/DDBJ databases">
        <title>Whole genome shotgun sequence of Actinoplanes cyaneus NBRC 14990.</title>
        <authorList>
            <person name="Komaki H."/>
            <person name="Tamura T."/>
        </authorList>
    </citation>
    <scope>NUCLEOTIDE SEQUENCE</scope>
    <source>
        <strain evidence="8">NBRC 14990</strain>
    </source>
</reference>
<dbReference type="InterPro" id="IPR006089">
    <property type="entry name" value="Acyl-CoA_DH_CS"/>
</dbReference>
<evidence type="ECO:0000256" key="1">
    <source>
        <dbReference type="ARBA" id="ARBA00001974"/>
    </source>
</evidence>
<dbReference type="Gene3D" id="2.40.110.10">
    <property type="entry name" value="Butyryl-CoA Dehydrogenase, subunit A, domain 2"/>
    <property type="match status" value="1"/>
</dbReference>
<keyword evidence="5" id="KW-0560">Oxidoreductase</keyword>
<dbReference type="InterPro" id="IPR036250">
    <property type="entry name" value="AcylCo_DH-like_C"/>
</dbReference>
<evidence type="ECO:0000259" key="6">
    <source>
        <dbReference type="Pfam" id="PF00441"/>
    </source>
</evidence>
<dbReference type="Pfam" id="PF00441">
    <property type="entry name" value="Acyl-CoA_dh_1"/>
    <property type="match status" value="1"/>
</dbReference>
<proteinExistence type="inferred from homology"/>
<keyword evidence="3 5" id="KW-0285">Flavoprotein</keyword>
<organism evidence="8 9">
    <name type="scientific">Actinoplanes cyaneus</name>
    <dbReference type="NCBI Taxonomy" id="52696"/>
    <lineage>
        <taxon>Bacteria</taxon>
        <taxon>Bacillati</taxon>
        <taxon>Actinomycetota</taxon>
        <taxon>Actinomycetes</taxon>
        <taxon>Micromonosporales</taxon>
        <taxon>Micromonosporaceae</taxon>
        <taxon>Actinoplanes</taxon>
    </lineage>
</organism>
<dbReference type="GO" id="GO:0003995">
    <property type="term" value="F:acyl-CoA dehydrogenase activity"/>
    <property type="evidence" value="ECO:0007669"/>
    <property type="project" value="InterPro"/>
</dbReference>
<feature type="domain" description="Acyl-CoA dehydrogenase/oxidase C-terminal" evidence="6">
    <location>
        <begin position="240"/>
        <end position="372"/>
    </location>
</feature>
<gene>
    <name evidence="8" type="ORF">Acy02nite_40740</name>
</gene>
<keyword evidence="4 5" id="KW-0274">FAD</keyword>
<comment type="caution">
    <text evidence="8">The sequence shown here is derived from an EMBL/GenBank/DDBJ whole genome shotgun (WGS) entry which is preliminary data.</text>
</comment>
<dbReference type="InterPro" id="IPR009100">
    <property type="entry name" value="AcylCoA_DH/oxidase_NM_dom_sf"/>
</dbReference>
<dbReference type="AlphaFoldDB" id="A0A919IML6"/>
<dbReference type="InterPro" id="IPR006091">
    <property type="entry name" value="Acyl-CoA_Oxase/DH_mid-dom"/>
</dbReference>
<keyword evidence="9" id="KW-1185">Reference proteome</keyword>
<evidence type="ECO:0000313" key="9">
    <source>
        <dbReference type="Proteomes" id="UP000619479"/>
    </source>
</evidence>
<dbReference type="InterPro" id="IPR009075">
    <property type="entry name" value="AcylCo_DH/oxidase_C"/>
</dbReference>